<keyword evidence="3" id="KW-1185">Reference proteome</keyword>
<organism evidence="2 3">
    <name type="scientific">Microbispora amethystogenes</name>
    <dbReference type="NCBI Taxonomy" id="1427754"/>
    <lineage>
        <taxon>Bacteria</taxon>
        <taxon>Bacillati</taxon>
        <taxon>Actinomycetota</taxon>
        <taxon>Actinomycetes</taxon>
        <taxon>Streptosporangiales</taxon>
        <taxon>Streptosporangiaceae</taxon>
        <taxon>Microbispora</taxon>
    </lineage>
</organism>
<keyword evidence="1" id="KW-0732">Signal</keyword>
<accession>A0ABQ4FNZ3</accession>
<evidence type="ECO:0000313" key="3">
    <source>
        <dbReference type="Proteomes" id="UP000651728"/>
    </source>
</evidence>
<comment type="caution">
    <text evidence="2">The sequence shown here is derived from an EMBL/GenBank/DDBJ whole genome shotgun (WGS) entry which is preliminary data.</text>
</comment>
<sequence length="89" mass="9239">MNFNTNSFRRTAAGVGLVLAALAFPAAAQAATTQTSAATASNTPQLYGIYSTSDACLRAAAEYTAAGKSAVCRPSSIYARPPLWMLYVS</sequence>
<evidence type="ECO:0000256" key="1">
    <source>
        <dbReference type="SAM" id="SignalP"/>
    </source>
</evidence>
<protein>
    <submittedName>
        <fullName evidence="2">Uncharacterized protein</fullName>
    </submittedName>
</protein>
<name>A0ABQ4FNZ3_9ACTN</name>
<gene>
    <name evidence="2" type="ORF">Mam01_67030</name>
</gene>
<evidence type="ECO:0000313" key="2">
    <source>
        <dbReference type="EMBL" id="GIH36539.1"/>
    </source>
</evidence>
<dbReference type="RefSeq" id="WP_204289146.1">
    <property type="nucleotide sequence ID" value="NZ_BAABEJ010000023.1"/>
</dbReference>
<feature type="signal peptide" evidence="1">
    <location>
        <begin position="1"/>
        <end position="30"/>
    </location>
</feature>
<dbReference type="Proteomes" id="UP000651728">
    <property type="component" value="Unassembled WGS sequence"/>
</dbReference>
<reference evidence="2 3" key="1">
    <citation type="submission" date="2021-01" db="EMBL/GenBank/DDBJ databases">
        <title>Whole genome shotgun sequence of Microbispora amethystogenes NBRC 101907.</title>
        <authorList>
            <person name="Komaki H."/>
            <person name="Tamura T."/>
        </authorList>
    </citation>
    <scope>NUCLEOTIDE SEQUENCE [LARGE SCALE GENOMIC DNA]</scope>
    <source>
        <strain evidence="2 3">NBRC 101907</strain>
    </source>
</reference>
<dbReference type="EMBL" id="BOOB01000063">
    <property type="protein sequence ID" value="GIH36539.1"/>
    <property type="molecule type" value="Genomic_DNA"/>
</dbReference>
<proteinExistence type="predicted"/>
<feature type="chain" id="PRO_5045866647" evidence="1">
    <location>
        <begin position="31"/>
        <end position="89"/>
    </location>
</feature>